<keyword evidence="3" id="KW-1185">Reference proteome</keyword>
<dbReference type="Proteomes" id="UP000520767">
    <property type="component" value="Unassembled WGS sequence"/>
</dbReference>
<evidence type="ECO:0000313" key="3">
    <source>
        <dbReference type="Proteomes" id="UP000520767"/>
    </source>
</evidence>
<accession>A0A7W7Q7M9</accession>
<sequence>MIFDADDRYLGSPKEAVRHGVAPGLGEPPSRMLD</sequence>
<gene>
    <name evidence="2" type="ORF">FHR82_004737</name>
</gene>
<feature type="region of interest" description="Disordered" evidence="1">
    <location>
        <begin position="14"/>
        <end position="34"/>
    </location>
</feature>
<reference evidence="2 3" key="1">
    <citation type="submission" date="2020-08" db="EMBL/GenBank/DDBJ databases">
        <title>Genomic Encyclopedia of Type Strains, Phase III (KMG-III): the genomes of soil and plant-associated and newly described type strains.</title>
        <authorList>
            <person name="Whitman W."/>
        </authorList>
    </citation>
    <scope>NUCLEOTIDE SEQUENCE [LARGE SCALE GENOMIC DNA]</scope>
    <source>
        <strain evidence="2 3">CECT 8960</strain>
    </source>
</reference>
<protein>
    <submittedName>
        <fullName evidence="2">Uncharacterized protein</fullName>
    </submittedName>
</protein>
<organism evidence="2 3">
    <name type="scientific">Actinophytocola algeriensis</name>
    <dbReference type="NCBI Taxonomy" id="1768010"/>
    <lineage>
        <taxon>Bacteria</taxon>
        <taxon>Bacillati</taxon>
        <taxon>Actinomycetota</taxon>
        <taxon>Actinomycetes</taxon>
        <taxon>Pseudonocardiales</taxon>
        <taxon>Pseudonocardiaceae</taxon>
    </lineage>
</organism>
<dbReference type="EMBL" id="JACHJQ010000005">
    <property type="protein sequence ID" value="MBB4908484.1"/>
    <property type="molecule type" value="Genomic_DNA"/>
</dbReference>
<name>A0A7W7Q7M9_9PSEU</name>
<evidence type="ECO:0000256" key="1">
    <source>
        <dbReference type="SAM" id="MobiDB-lite"/>
    </source>
</evidence>
<comment type="caution">
    <text evidence="2">The sequence shown here is derived from an EMBL/GenBank/DDBJ whole genome shotgun (WGS) entry which is preliminary data.</text>
</comment>
<evidence type="ECO:0000313" key="2">
    <source>
        <dbReference type="EMBL" id="MBB4908484.1"/>
    </source>
</evidence>
<dbReference type="AlphaFoldDB" id="A0A7W7Q7M9"/>
<proteinExistence type="predicted"/>